<keyword evidence="1" id="KW-0418">Kinase</keyword>
<dbReference type="EMBL" id="MUZQ01000248">
    <property type="protein sequence ID" value="OWK54184.1"/>
    <property type="molecule type" value="Genomic_DNA"/>
</dbReference>
<keyword evidence="2" id="KW-1185">Reference proteome</keyword>
<proteinExistence type="predicted"/>
<dbReference type="AlphaFoldDB" id="A0A218UKB8"/>
<dbReference type="Proteomes" id="UP000197619">
    <property type="component" value="Unassembled WGS sequence"/>
</dbReference>
<evidence type="ECO:0000313" key="1">
    <source>
        <dbReference type="EMBL" id="OWK54184.1"/>
    </source>
</evidence>
<keyword evidence="1" id="KW-0808">Transferase</keyword>
<sequence>METSLNLENIFLDSEETMRVPITKFSRRVIWHDVSGESLRVSPHQGLPTKAAMSQSFCQSYASACTDIQQEKPCDLFLANTWSPEVIFCTLLWGHKPCYATNLQHLLGQTQQSCLATSQPLT</sequence>
<comment type="caution">
    <text evidence="1">The sequence shown here is derived from an EMBL/GenBank/DDBJ whole genome shotgun (WGS) entry which is preliminary data.</text>
</comment>
<accession>A0A218UKB8</accession>
<dbReference type="GO" id="GO:0016301">
    <property type="term" value="F:kinase activity"/>
    <property type="evidence" value="ECO:0007669"/>
    <property type="project" value="UniProtKB-KW"/>
</dbReference>
<organism evidence="1 2">
    <name type="scientific">Lonchura striata</name>
    <name type="common">white-rumped munia</name>
    <dbReference type="NCBI Taxonomy" id="40157"/>
    <lineage>
        <taxon>Eukaryota</taxon>
        <taxon>Metazoa</taxon>
        <taxon>Chordata</taxon>
        <taxon>Craniata</taxon>
        <taxon>Vertebrata</taxon>
        <taxon>Euteleostomi</taxon>
        <taxon>Archelosauria</taxon>
        <taxon>Archosauria</taxon>
        <taxon>Dinosauria</taxon>
        <taxon>Saurischia</taxon>
        <taxon>Theropoda</taxon>
        <taxon>Coelurosauria</taxon>
        <taxon>Aves</taxon>
        <taxon>Neognathae</taxon>
        <taxon>Neoaves</taxon>
        <taxon>Telluraves</taxon>
        <taxon>Australaves</taxon>
        <taxon>Passeriformes</taxon>
        <taxon>Passeroidea</taxon>
        <taxon>Estrildidae</taxon>
        <taxon>Estrildinae</taxon>
        <taxon>Lonchura</taxon>
    </lineage>
</organism>
<gene>
    <name evidence="1" type="primary">TSSK4</name>
    <name evidence="1" type="ORF">RLOC_00014916</name>
</gene>
<reference evidence="1 2" key="1">
    <citation type="submission" date="2017-05" db="EMBL/GenBank/DDBJ databases">
        <title>Genome of assembly of the Bengalese finch, Lonchura striata domestica.</title>
        <authorList>
            <person name="Colquitt B.M."/>
            <person name="Brainard M.S."/>
        </authorList>
    </citation>
    <scope>NUCLEOTIDE SEQUENCE [LARGE SCALE GENOMIC DNA]</scope>
    <source>
        <strain evidence="1">White83orange57</strain>
    </source>
</reference>
<protein>
    <submittedName>
        <fullName evidence="1">Testis-specific serine/threonine-protein kinase 4</fullName>
    </submittedName>
</protein>
<name>A0A218UKB8_9PASE</name>
<evidence type="ECO:0000313" key="2">
    <source>
        <dbReference type="Proteomes" id="UP000197619"/>
    </source>
</evidence>